<dbReference type="PANTHER" id="PTHR13088">
    <property type="entry name" value="FAS APOPTOTIC INHIBITORY MOLECULE FAIM"/>
    <property type="match status" value="1"/>
</dbReference>
<reference evidence="3" key="3">
    <citation type="submission" date="2020-05" db="UniProtKB">
        <authorList>
            <consortium name="EnsemblMetazoa"/>
        </authorList>
    </citation>
    <scope>IDENTIFICATION</scope>
    <source>
        <strain evidence="3">Jacobina</strain>
    </source>
</reference>
<name>A0A1B0CKH3_LUTLO</name>
<dbReference type="Pfam" id="PF06905">
    <property type="entry name" value="FAIM1"/>
    <property type="match status" value="1"/>
</dbReference>
<evidence type="ECO:0000313" key="3">
    <source>
        <dbReference type="EnsemblMetazoa" id="LLOJ005110-PA"/>
    </source>
</evidence>
<dbReference type="GeneID" id="129794850"/>
<dbReference type="GO" id="GO:1902042">
    <property type="term" value="P:negative regulation of extrinsic apoptotic signaling pathway via death domain receptors"/>
    <property type="evidence" value="ECO:0007669"/>
    <property type="project" value="TreeGrafter"/>
</dbReference>
<organism evidence="3 4">
    <name type="scientific">Lutzomyia longipalpis</name>
    <name type="common">Sand fly</name>
    <dbReference type="NCBI Taxonomy" id="7200"/>
    <lineage>
        <taxon>Eukaryota</taxon>
        <taxon>Metazoa</taxon>
        <taxon>Ecdysozoa</taxon>
        <taxon>Arthropoda</taxon>
        <taxon>Hexapoda</taxon>
        <taxon>Insecta</taxon>
        <taxon>Pterygota</taxon>
        <taxon>Neoptera</taxon>
        <taxon>Endopterygota</taxon>
        <taxon>Diptera</taxon>
        <taxon>Nematocera</taxon>
        <taxon>Psychodoidea</taxon>
        <taxon>Psychodidae</taxon>
        <taxon>Lutzomyia</taxon>
        <taxon>Lutzomyia</taxon>
    </lineage>
</organism>
<dbReference type="OrthoDB" id="6262731at2759"/>
<dbReference type="EMBL" id="AJWK01016274">
    <property type="status" value="NOT_ANNOTATED_CDS"/>
    <property type="molecule type" value="Genomic_DNA"/>
</dbReference>
<feature type="region of interest" description="Disordered" evidence="1">
    <location>
        <begin position="1"/>
        <end position="24"/>
    </location>
</feature>
<dbReference type="PANTHER" id="PTHR13088:SF3">
    <property type="entry name" value="FAS APOPTOTIC INHIBITORY MOLECULE 1"/>
    <property type="match status" value="1"/>
</dbReference>
<dbReference type="KEGG" id="lll:129794850"/>
<dbReference type="VEuPathDB" id="VectorBase:LLOJ005110"/>
<evidence type="ECO:0000313" key="4">
    <source>
        <dbReference type="Proteomes" id="UP000092461"/>
    </source>
</evidence>
<dbReference type="EMBL" id="GITU01003041">
    <property type="protein sequence ID" value="MBC1171744.1"/>
    <property type="molecule type" value="Transcribed_RNA"/>
</dbReference>
<dbReference type="EnsemblMetazoa" id="LLOJ005110-RA">
    <property type="protein sequence ID" value="LLOJ005110-PA"/>
    <property type="gene ID" value="LLOJ005110"/>
</dbReference>
<evidence type="ECO:0000256" key="1">
    <source>
        <dbReference type="SAM" id="MobiDB-lite"/>
    </source>
</evidence>
<dbReference type="RefSeq" id="XP_055691723.1">
    <property type="nucleotide sequence ID" value="XM_055835748.1"/>
</dbReference>
<sequence>MAESDANNESNPPAAVDGEVDAEARERENYARREVAAEWQVPLGGRVYNVEFEHGTASGKRVLWVDQREILRRDWMFKLVGEDSFHLDGVRCILRVDPAPGFKYTYTLFVGGQAFEQFTERQARALKAWEITVREKFYRVVLEKDTLNVYLNGRLREEVGEFVDGGADTTFQADGNTFILHSRSSGNKRTGIVHSVTVNGAPVPEVEIK</sequence>
<dbReference type="VEuPathDB" id="VectorBase:LLONM1_011890"/>
<evidence type="ECO:0000313" key="2">
    <source>
        <dbReference type="EMBL" id="MBC1171744.1"/>
    </source>
</evidence>
<dbReference type="Proteomes" id="UP000092461">
    <property type="component" value="Unassembled WGS sequence"/>
</dbReference>
<dbReference type="InterPro" id="IPR010695">
    <property type="entry name" value="FAIM1"/>
</dbReference>
<dbReference type="InterPro" id="IPR038513">
    <property type="entry name" value="FAIM1_dom_sf"/>
</dbReference>
<dbReference type="AlphaFoldDB" id="A0A1B0CKH3"/>
<accession>A0A1B0CKH3</accession>
<reference evidence="2" key="2">
    <citation type="journal article" date="2020" name="BMC">
        <title>Leishmania infection induces a limited differential gene expression in the sand fly midgut.</title>
        <authorList>
            <person name="Coutinho-Abreu I.V."/>
            <person name="Serafim T.D."/>
            <person name="Meneses C."/>
            <person name="Kamhawi S."/>
            <person name="Oliveira F."/>
            <person name="Valenzuela J.G."/>
        </authorList>
    </citation>
    <scope>NUCLEOTIDE SEQUENCE</scope>
    <source>
        <strain evidence="2">Jacobina</strain>
        <tissue evidence="2">Midgut</tissue>
    </source>
</reference>
<feature type="compositionally biased region" description="Polar residues" evidence="1">
    <location>
        <begin position="1"/>
        <end position="11"/>
    </location>
</feature>
<dbReference type="RefSeq" id="XP_055691724.1">
    <property type="nucleotide sequence ID" value="XM_055835749.1"/>
</dbReference>
<protein>
    <submittedName>
        <fullName evidence="2">Putative fas apoptotic inhibitory molecule 1-like protein</fullName>
    </submittedName>
</protein>
<keyword evidence="4" id="KW-1185">Reference proteome</keyword>
<dbReference type="EMBL" id="AJWK01016275">
    <property type="status" value="NOT_ANNOTATED_CDS"/>
    <property type="molecule type" value="Genomic_DNA"/>
</dbReference>
<proteinExistence type="predicted"/>
<dbReference type="RefSeq" id="XP_055691725.1">
    <property type="nucleotide sequence ID" value="XM_055835750.1"/>
</dbReference>
<dbReference type="Gene3D" id="2.40.128.180">
    <property type="match status" value="2"/>
</dbReference>
<reference evidence="4" key="1">
    <citation type="submission" date="2012-05" db="EMBL/GenBank/DDBJ databases">
        <title>Whole Genome Assembly of Lutzomyia longipalpis.</title>
        <authorList>
            <person name="Richards S."/>
            <person name="Qu C."/>
            <person name="Dillon R."/>
            <person name="Worley K."/>
            <person name="Scherer S."/>
            <person name="Batterton M."/>
            <person name="Taylor A."/>
            <person name="Hawes A."/>
            <person name="Hernandez B."/>
            <person name="Kovar C."/>
            <person name="Mandapat C."/>
            <person name="Pham C."/>
            <person name="Qu C."/>
            <person name="Jing C."/>
            <person name="Bess C."/>
            <person name="Bandaranaike D."/>
            <person name="Ngo D."/>
            <person name="Ongeri F."/>
            <person name="Arias F."/>
            <person name="Lara F."/>
            <person name="Weissenberger G."/>
            <person name="Kamau G."/>
            <person name="Han H."/>
            <person name="Shen H."/>
            <person name="Dinh H."/>
            <person name="Khalil I."/>
            <person name="Jones J."/>
            <person name="Shafer J."/>
            <person name="Jayaseelan J."/>
            <person name="Quiroz J."/>
            <person name="Blankenburg K."/>
            <person name="Nguyen L."/>
            <person name="Jackson L."/>
            <person name="Francisco L."/>
            <person name="Tang L.-Y."/>
            <person name="Pu L.-L."/>
            <person name="Perales L."/>
            <person name="Lorensuhewa L."/>
            <person name="Munidasa M."/>
            <person name="Coyle M."/>
            <person name="Taylor M."/>
            <person name="Puazo M."/>
            <person name="Firestine M."/>
            <person name="Scheel M."/>
            <person name="Javaid M."/>
            <person name="Wang M."/>
            <person name="Li M."/>
            <person name="Tabassum N."/>
            <person name="Saada N."/>
            <person name="Osuji N."/>
            <person name="Aqrawi P."/>
            <person name="Fu Q."/>
            <person name="Thornton R."/>
            <person name="Raj R."/>
            <person name="Goodspeed R."/>
            <person name="Mata R."/>
            <person name="Najjar R."/>
            <person name="Gubbala S."/>
            <person name="Lee S."/>
            <person name="Denson S."/>
            <person name="Patil S."/>
            <person name="Macmil S."/>
            <person name="Qi S."/>
            <person name="Matskevitch T."/>
            <person name="Palculict T."/>
            <person name="Mathew T."/>
            <person name="Vee V."/>
            <person name="Velamala V."/>
            <person name="Korchina V."/>
            <person name="Cai W."/>
            <person name="Liu W."/>
            <person name="Dai W."/>
            <person name="Zou X."/>
            <person name="Zhu Y."/>
            <person name="Zhang Y."/>
            <person name="Wu Y.-Q."/>
            <person name="Xin Y."/>
            <person name="Nazarath L."/>
            <person name="Kovar C."/>
            <person name="Han Y."/>
            <person name="Muzny D."/>
            <person name="Gibbs R."/>
        </authorList>
    </citation>
    <scope>NUCLEOTIDE SEQUENCE [LARGE SCALE GENOMIC DNA]</scope>
    <source>
        <strain evidence="4">Jacobina</strain>
    </source>
</reference>